<dbReference type="Pfam" id="PF18758">
    <property type="entry name" value="KDZ"/>
    <property type="match status" value="1"/>
</dbReference>
<feature type="non-terminal residue" evidence="1">
    <location>
        <position position="1"/>
    </location>
</feature>
<organism evidence="1 2">
    <name type="scientific">Calocera viscosa (strain TUFC12733)</name>
    <dbReference type="NCBI Taxonomy" id="1330018"/>
    <lineage>
        <taxon>Eukaryota</taxon>
        <taxon>Fungi</taxon>
        <taxon>Dikarya</taxon>
        <taxon>Basidiomycota</taxon>
        <taxon>Agaricomycotina</taxon>
        <taxon>Dacrymycetes</taxon>
        <taxon>Dacrymycetales</taxon>
        <taxon>Dacrymycetaceae</taxon>
        <taxon>Calocera</taxon>
    </lineage>
</organism>
<name>A0A167RU14_CALVF</name>
<proteinExistence type="predicted"/>
<dbReference type="PANTHER" id="PTHR33096">
    <property type="entry name" value="CXC2 DOMAIN-CONTAINING PROTEIN"/>
    <property type="match status" value="1"/>
</dbReference>
<dbReference type="EMBL" id="KV417267">
    <property type="protein sequence ID" value="KZP01281.1"/>
    <property type="molecule type" value="Genomic_DNA"/>
</dbReference>
<dbReference type="STRING" id="1330018.A0A167RU14"/>
<evidence type="ECO:0000313" key="1">
    <source>
        <dbReference type="EMBL" id="KZP01281.1"/>
    </source>
</evidence>
<reference evidence="1 2" key="1">
    <citation type="journal article" date="2016" name="Mol. Biol. Evol.">
        <title>Comparative Genomics of Early-Diverging Mushroom-Forming Fungi Provides Insights into the Origins of Lignocellulose Decay Capabilities.</title>
        <authorList>
            <person name="Nagy L.G."/>
            <person name="Riley R."/>
            <person name="Tritt A."/>
            <person name="Adam C."/>
            <person name="Daum C."/>
            <person name="Floudas D."/>
            <person name="Sun H."/>
            <person name="Yadav J.S."/>
            <person name="Pangilinan J."/>
            <person name="Larsson K.H."/>
            <person name="Matsuura K."/>
            <person name="Barry K."/>
            <person name="Labutti K."/>
            <person name="Kuo R."/>
            <person name="Ohm R.A."/>
            <person name="Bhattacharya S.S."/>
            <person name="Shirouzu T."/>
            <person name="Yoshinaga Y."/>
            <person name="Martin F.M."/>
            <person name="Grigoriev I.V."/>
            <person name="Hibbett D.S."/>
        </authorList>
    </citation>
    <scope>NUCLEOTIDE SEQUENCE [LARGE SCALE GENOMIC DNA]</scope>
    <source>
        <strain evidence="1 2">TUFC12733</strain>
    </source>
</reference>
<evidence type="ECO:0000313" key="2">
    <source>
        <dbReference type="Proteomes" id="UP000076738"/>
    </source>
</evidence>
<dbReference type="Proteomes" id="UP000076738">
    <property type="component" value="Unassembled WGS sequence"/>
</dbReference>
<protein>
    <recommendedName>
        <fullName evidence="3">CxC1-like cysteine cluster associated with KDZ transposases domain-containing protein</fullName>
    </recommendedName>
</protein>
<gene>
    <name evidence="1" type="ORF">CALVIDRAFT_456347</name>
</gene>
<keyword evidence="2" id="KW-1185">Reference proteome</keyword>
<dbReference type="AlphaFoldDB" id="A0A167RU14"/>
<sequence length="460" mass="52351">PAATAAVQLDDEVLNRCEESFRASDQDRRRSQAKNYAVHGIIGIVCRHDIPLFVANLTDPGERHHYTVALLRKVMQQLPPTATLGVLYDIGCQLDRAIRKHGYMPELIGRISWATSVLHAYGHQWACQLTYHPRKRIGFGLTNGEGCERVWAWMSDLIPTERLMAHHRRLFALEGHLQHLGLQHRLTLGRWLDRQLKQTQLCEQEALGLLRKCGFTEPALPLLVDIHKHLDLVSRIQQQQPEVVSLAEQLGILRILNSVRDQVQKQDVPYLTALSRCLVLKEQVVSRLVGRNFEFDIINRYKRGHDEEGPSKGRLGTTGIVKVQEKIVRRDAACRRAIQKYNTAAAALRDLEPRPTWATIETMPALITPQQAMDTTVDADIWYLLWFDATGSPPPLWFSSETARKGIRMLLQRDRCSEEHARLLEEAQHLKTWLQELLQAALAACQSAPSTFIHSALIGY</sequence>
<dbReference type="PANTHER" id="PTHR33096:SF1">
    <property type="entry name" value="CXC1-LIKE CYSTEINE CLUSTER ASSOCIATED WITH KDZ TRANSPOSASES DOMAIN-CONTAINING PROTEIN"/>
    <property type="match status" value="1"/>
</dbReference>
<accession>A0A167RU14</accession>
<feature type="non-terminal residue" evidence="1">
    <location>
        <position position="460"/>
    </location>
</feature>
<dbReference type="InterPro" id="IPR040521">
    <property type="entry name" value="KDZ"/>
</dbReference>
<evidence type="ECO:0008006" key="3">
    <source>
        <dbReference type="Google" id="ProtNLM"/>
    </source>
</evidence>
<dbReference type="OrthoDB" id="3364670at2759"/>